<dbReference type="InterPro" id="IPR000674">
    <property type="entry name" value="Ald_Oxase/Xan_DH_a/b"/>
</dbReference>
<dbReference type="InterPro" id="IPR046867">
    <property type="entry name" value="AldOxase/xan_DH_MoCoBD2"/>
</dbReference>
<evidence type="ECO:0000256" key="1">
    <source>
        <dbReference type="ARBA" id="ARBA00001924"/>
    </source>
</evidence>
<dbReference type="FunFam" id="3.30.365.10:FF:000001">
    <property type="entry name" value="Xanthine dehydrogenase oxidase"/>
    <property type="match status" value="1"/>
</dbReference>
<comment type="similarity">
    <text evidence="3">Belongs to the xanthine dehydrogenase family.</text>
</comment>
<dbReference type="InterPro" id="IPR016208">
    <property type="entry name" value="Ald_Oxase/xanthine_DH-like"/>
</dbReference>
<dbReference type="SMART" id="SM01008">
    <property type="entry name" value="Ald_Xan_dh_C"/>
    <property type="match status" value="1"/>
</dbReference>
<dbReference type="GO" id="GO:0016491">
    <property type="term" value="F:oxidoreductase activity"/>
    <property type="evidence" value="ECO:0007669"/>
    <property type="project" value="UniProtKB-KW"/>
</dbReference>
<gene>
    <name evidence="12" type="ORF">BCF53_1136</name>
</gene>
<dbReference type="GO" id="GO:0051537">
    <property type="term" value="F:2 iron, 2 sulfur cluster binding"/>
    <property type="evidence" value="ECO:0007669"/>
    <property type="project" value="UniProtKB-KW"/>
</dbReference>
<evidence type="ECO:0000256" key="3">
    <source>
        <dbReference type="ARBA" id="ARBA00006849"/>
    </source>
</evidence>
<comment type="cofactor">
    <cofactor evidence="2">
        <name>FAD</name>
        <dbReference type="ChEBI" id="CHEBI:57692"/>
    </cofactor>
</comment>
<evidence type="ECO:0000313" key="13">
    <source>
        <dbReference type="Proteomes" id="UP000295793"/>
    </source>
</evidence>
<dbReference type="OrthoDB" id="9758509at2"/>
<keyword evidence="7" id="KW-0408">Iron</keyword>
<keyword evidence="6" id="KW-0560">Oxidoreductase</keyword>
<evidence type="ECO:0000313" key="12">
    <source>
        <dbReference type="EMBL" id="TCS38960.1"/>
    </source>
</evidence>
<dbReference type="InterPro" id="IPR008274">
    <property type="entry name" value="AldOxase/xan_DH_MoCoBD1"/>
</dbReference>
<protein>
    <submittedName>
        <fullName evidence="12">Xanthine dehydrogenase large subunit</fullName>
    </submittedName>
</protein>
<dbReference type="Proteomes" id="UP000295793">
    <property type="component" value="Unassembled WGS sequence"/>
</dbReference>
<dbReference type="AlphaFoldDB" id="A0A4V2UJ76"/>
<dbReference type="Gene3D" id="3.90.1170.50">
    <property type="entry name" value="Aldehyde oxidase/xanthine dehydrogenase, a/b hammerhead"/>
    <property type="match status" value="1"/>
</dbReference>
<organism evidence="12 13">
    <name type="scientific">Reinekea marinisedimentorum</name>
    <dbReference type="NCBI Taxonomy" id="230495"/>
    <lineage>
        <taxon>Bacteria</taxon>
        <taxon>Pseudomonadati</taxon>
        <taxon>Pseudomonadota</taxon>
        <taxon>Gammaproteobacteria</taxon>
        <taxon>Oceanospirillales</taxon>
        <taxon>Saccharospirillaceae</taxon>
        <taxon>Reinekea</taxon>
    </lineage>
</organism>
<reference evidence="12 13" key="1">
    <citation type="submission" date="2019-03" db="EMBL/GenBank/DDBJ databases">
        <title>Genomic Encyclopedia of Archaeal and Bacterial Type Strains, Phase II (KMG-II): from individual species to whole genera.</title>
        <authorList>
            <person name="Goeker M."/>
        </authorList>
    </citation>
    <scope>NUCLEOTIDE SEQUENCE [LARGE SCALE GENOMIC DNA]</scope>
    <source>
        <strain evidence="12 13">DSM 15388</strain>
    </source>
</reference>
<dbReference type="EMBL" id="SLZR01000013">
    <property type="protein sequence ID" value="TCS38960.1"/>
    <property type="molecule type" value="Genomic_DNA"/>
</dbReference>
<evidence type="ECO:0000256" key="6">
    <source>
        <dbReference type="ARBA" id="ARBA00023002"/>
    </source>
</evidence>
<dbReference type="InterPro" id="IPR036856">
    <property type="entry name" value="Ald_Oxase/Xan_DH_a/b_sf"/>
</dbReference>
<dbReference type="SUPFAM" id="SSF54665">
    <property type="entry name" value="CO dehydrogenase molybdoprotein N-domain-like"/>
    <property type="match status" value="1"/>
</dbReference>
<evidence type="ECO:0000256" key="2">
    <source>
        <dbReference type="ARBA" id="ARBA00001974"/>
    </source>
</evidence>
<comment type="cofactor">
    <cofactor evidence="1">
        <name>Mo-molybdopterin</name>
        <dbReference type="ChEBI" id="CHEBI:71302"/>
    </cofactor>
</comment>
<dbReference type="InterPro" id="IPR014309">
    <property type="entry name" value="Xanthine_DH_Mopterin-bd_su"/>
</dbReference>
<evidence type="ECO:0000259" key="11">
    <source>
        <dbReference type="SMART" id="SM01008"/>
    </source>
</evidence>
<comment type="cofactor">
    <cofactor evidence="10">
        <name>Mo-molybdopterin cytosine dinucleotide</name>
        <dbReference type="ChEBI" id="CHEBI:71308"/>
    </cofactor>
</comment>
<keyword evidence="4" id="KW-0001">2Fe-2S</keyword>
<evidence type="ECO:0000256" key="10">
    <source>
        <dbReference type="ARBA" id="ARBA00053029"/>
    </source>
</evidence>
<comment type="cofactor">
    <cofactor evidence="9">
        <name>[2Fe-2S] cluster</name>
        <dbReference type="ChEBI" id="CHEBI:190135"/>
    </cofactor>
</comment>
<dbReference type="Pfam" id="PF01315">
    <property type="entry name" value="Ald_Xan_dh_C"/>
    <property type="match status" value="1"/>
</dbReference>
<evidence type="ECO:0000256" key="7">
    <source>
        <dbReference type="ARBA" id="ARBA00023004"/>
    </source>
</evidence>
<dbReference type="PANTHER" id="PTHR45444">
    <property type="entry name" value="XANTHINE DEHYDROGENASE"/>
    <property type="match status" value="1"/>
</dbReference>
<keyword evidence="13" id="KW-1185">Reference proteome</keyword>
<comment type="caution">
    <text evidence="12">The sequence shown here is derived from an EMBL/GenBank/DDBJ whole genome shotgun (WGS) entry which is preliminary data.</text>
</comment>
<evidence type="ECO:0000256" key="9">
    <source>
        <dbReference type="ARBA" id="ARBA00034078"/>
    </source>
</evidence>
<dbReference type="FunFam" id="3.30.365.10:FF:000002">
    <property type="entry name" value="Xanthine dehydrogenase oxidase"/>
    <property type="match status" value="1"/>
</dbReference>
<keyword evidence="8" id="KW-0411">Iron-sulfur</keyword>
<dbReference type="GO" id="GO:0030151">
    <property type="term" value="F:molybdenum ion binding"/>
    <property type="evidence" value="ECO:0007669"/>
    <property type="project" value="InterPro"/>
</dbReference>
<accession>A0A4V2UJ76</accession>
<dbReference type="Gene3D" id="3.30.365.10">
    <property type="entry name" value="Aldehyde oxidase/xanthine dehydrogenase, molybdopterin binding domain"/>
    <property type="match status" value="4"/>
</dbReference>
<keyword evidence="5" id="KW-0479">Metal-binding</keyword>
<proteinExistence type="inferred from homology"/>
<dbReference type="SUPFAM" id="SSF56003">
    <property type="entry name" value="Molybdenum cofactor-binding domain"/>
    <property type="match status" value="1"/>
</dbReference>
<dbReference type="GO" id="GO:0005506">
    <property type="term" value="F:iron ion binding"/>
    <property type="evidence" value="ECO:0007669"/>
    <property type="project" value="InterPro"/>
</dbReference>
<dbReference type="NCBIfam" id="TIGR02965">
    <property type="entry name" value="xanthine_xdhB"/>
    <property type="match status" value="1"/>
</dbReference>
<sequence length="789" mass="85756">MRHFEIKLNPAAKNVVGQPVKHESAIAQVQGKAPYVDDAVLPQGALHAYPVLSPVAKGKLLSIDASALDAISGYVCMLTAADIVGKKDIGPVHPGDVLLAENEISYHAQPVAVVVAESYEQARIAARAVVVEVEETAAQVDVKTGLKNQDWVRPPYSFERGDIDTGFAAAPHRLQGELSVGGQEHFYLEGQIAMAMPAEEGGIFVKCSTQHPSEVQHLIAEVLGLPMNAVTIEMRRMGGAFGGKETQAAPWAILAAMACRKTGRAVKLRLARAEDFKLTGKRHPFFNRYEVGFDDQGRILAADIEVNGNCGYSPDLSDSIVDRAMFHSDNCYFYENVRVTGQRVKVDTVSHTAFRGFGGPQGMITAEAIMDDVARYLGKDPLDVRKANLYQPGRDLTPYHQKVEQFVVGPMIDQLCAEAEYHKRRQAIIEFNKTSPVVKKGLAVTPVKFGISFTAQHLNQAGALVHVYYDGSIHLNHGGTEMGQGLNTKVRQIVAQVFGVNIDRVGVSATRTDKVPNTSATAASSGADLNGMAALNAATTIKDRLIDFIAEEYAVAKDSIHFENDEVVYAGGSLGFAELAKKAYFARIGLSSTGFYSTPKIYFDRNEGKGRPFFYFSHGVALTEVEVDTLTGENCVTAVDVLHDVGKSLNPALDIGQIEGAFVQGMGWLTTEQLHWRDNGELMSVGPATYKIPAIGDTPKHFDVKLYDSENPEYSVFRSKAVGEPPFMLANSVWCALRDAVASISDYRYSPPMSPPALPETILNAVNATRVWLNEKAKADQAMETTDAE</sequence>
<dbReference type="Pfam" id="PF20256">
    <property type="entry name" value="MoCoBD_2"/>
    <property type="match status" value="1"/>
</dbReference>
<dbReference type="InterPro" id="IPR037165">
    <property type="entry name" value="AldOxase/xan_DH_Mopterin-bd_sf"/>
</dbReference>
<evidence type="ECO:0000256" key="8">
    <source>
        <dbReference type="ARBA" id="ARBA00023014"/>
    </source>
</evidence>
<dbReference type="Pfam" id="PF02738">
    <property type="entry name" value="MoCoBD_1"/>
    <property type="match status" value="1"/>
</dbReference>
<dbReference type="PANTHER" id="PTHR45444:SF3">
    <property type="entry name" value="XANTHINE DEHYDROGENASE"/>
    <property type="match status" value="1"/>
</dbReference>
<name>A0A4V2UJ76_9GAMM</name>
<evidence type="ECO:0000256" key="4">
    <source>
        <dbReference type="ARBA" id="ARBA00022714"/>
    </source>
</evidence>
<evidence type="ECO:0000256" key="5">
    <source>
        <dbReference type="ARBA" id="ARBA00022723"/>
    </source>
</evidence>
<feature type="domain" description="Aldehyde oxidase/xanthine dehydrogenase a/b hammerhead" evidence="11">
    <location>
        <begin position="30"/>
        <end position="137"/>
    </location>
</feature>
<dbReference type="RefSeq" id="WP_132702404.1">
    <property type="nucleotide sequence ID" value="NZ_SLZR01000013.1"/>
</dbReference>